<accession>A0A7W7HW06</accession>
<organism evidence="2 3">
    <name type="scientific">Actinoplanes digitatis</name>
    <dbReference type="NCBI Taxonomy" id="1868"/>
    <lineage>
        <taxon>Bacteria</taxon>
        <taxon>Bacillati</taxon>
        <taxon>Actinomycetota</taxon>
        <taxon>Actinomycetes</taxon>
        <taxon>Micromonosporales</taxon>
        <taxon>Micromonosporaceae</taxon>
        <taxon>Actinoplanes</taxon>
    </lineage>
</organism>
<dbReference type="EMBL" id="JACHNH010000001">
    <property type="protein sequence ID" value="MBB4761744.1"/>
    <property type="molecule type" value="Genomic_DNA"/>
</dbReference>
<feature type="domain" description="Methyltransferase" evidence="1">
    <location>
        <begin position="40"/>
        <end position="154"/>
    </location>
</feature>
<keyword evidence="2" id="KW-0808">Transferase</keyword>
<dbReference type="Pfam" id="PF12147">
    <property type="entry name" value="Methyltransf_20"/>
    <property type="match status" value="1"/>
</dbReference>
<dbReference type="SUPFAM" id="SSF53335">
    <property type="entry name" value="S-adenosyl-L-methionine-dependent methyltransferases"/>
    <property type="match status" value="1"/>
</dbReference>
<dbReference type="Proteomes" id="UP000578112">
    <property type="component" value="Unassembled WGS sequence"/>
</dbReference>
<evidence type="ECO:0000313" key="2">
    <source>
        <dbReference type="EMBL" id="MBB4761744.1"/>
    </source>
</evidence>
<dbReference type="InterPro" id="IPR029063">
    <property type="entry name" value="SAM-dependent_MTases_sf"/>
</dbReference>
<keyword evidence="2" id="KW-0830">Ubiquinone</keyword>
<keyword evidence="3" id="KW-1185">Reference proteome</keyword>
<dbReference type="GO" id="GO:0032259">
    <property type="term" value="P:methylation"/>
    <property type="evidence" value="ECO:0007669"/>
    <property type="project" value="UniProtKB-KW"/>
</dbReference>
<sequence length="212" mass="22839">MNDGKDWYAWHSPYTDTGSPLAQRLGLVQQHIAEWLDGRPGEPLSVVSMCAGQGHDVLTVLSSRRDARRVSATLIEYDPRNVAVARARVVAEDLCKVTVMQADAGDLASYSNAVPADLVIMAGVLGNIGNADARATIHALPRLCAADATVIWTRTRRAPDLTPTIRTWFADAGFTEKAFTAPAGVLFSVGVHRFTGAPLPLAATGRIFRFLQ</sequence>
<reference evidence="2 3" key="1">
    <citation type="submission" date="2020-08" db="EMBL/GenBank/DDBJ databases">
        <title>Sequencing the genomes of 1000 actinobacteria strains.</title>
        <authorList>
            <person name="Klenk H.-P."/>
        </authorList>
    </citation>
    <scope>NUCLEOTIDE SEQUENCE [LARGE SCALE GENOMIC DNA]</scope>
    <source>
        <strain evidence="2 3">DSM 43149</strain>
    </source>
</reference>
<comment type="caution">
    <text evidence="2">The sequence shown here is derived from an EMBL/GenBank/DDBJ whole genome shotgun (WGS) entry which is preliminary data.</text>
</comment>
<proteinExistence type="predicted"/>
<name>A0A7W7HW06_9ACTN</name>
<dbReference type="AlphaFoldDB" id="A0A7W7HW06"/>
<evidence type="ECO:0000259" key="1">
    <source>
        <dbReference type="Pfam" id="PF12147"/>
    </source>
</evidence>
<dbReference type="Gene3D" id="3.40.50.150">
    <property type="entry name" value="Vaccinia Virus protein VP39"/>
    <property type="match status" value="1"/>
</dbReference>
<dbReference type="GO" id="GO:0008168">
    <property type="term" value="F:methyltransferase activity"/>
    <property type="evidence" value="ECO:0007669"/>
    <property type="project" value="UniProtKB-KW"/>
</dbReference>
<protein>
    <submittedName>
        <fullName evidence="2">Ubiquinone/menaquinone biosynthesis C-methylase UbiE</fullName>
    </submittedName>
</protein>
<dbReference type="InterPro" id="IPR022744">
    <property type="entry name" value="MeTrfase_dom_put"/>
</dbReference>
<gene>
    <name evidence="2" type="ORF">BJ971_002300</name>
</gene>
<evidence type="ECO:0000313" key="3">
    <source>
        <dbReference type="Proteomes" id="UP000578112"/>
    </source>
</evidence>
<keyword evidence="2" id="KW-0489">Methyltransferase</keyword>
<dbReference type="RefSeq" id="WP_184992349.1">
    <property type="nucleotide sequence ID" value="NZ_BOMK01000001.1"/>
</dbReference>